<evidence type="ECO:0000256" key="1">
    <source>
        <dbReference type="PROSITE-ProRule" id="PRU00169"/>
    </source>
</evidence>
<feature type="domain" description="HTH LytTR-type" evidence="3">
    <location>
        <begin position="148"/>
        <end position="249"/>
    </location>
</feature>
<gene>
    <name evidence="4" type="ORF">CLV62_10139</name>
</gene>
<dbReference type="GO" id="GO:0003677">
    <property type="term" value="F:DNA binding"/>
    <property type="evidence" value="ECO:0007669"/>
    <property type="project" value="UniProtKB-KW"/>
</dbReference>
<dbReference type="InterPro" id="IPR011006">
    <property type="entry name" value="CheY-like_superfamily"/>
</dbReference>
<proteinExistence type="predicted"/>
<dbReference type="AlphaFoldDB" id="A0A2V3PV42"/>
<dbReference type="SMART" id="SM00850">
    <property type="entry name" value="LytTR"/>
    <property type="match status" value="1"/>
</dbReference>
<dbReference type="PANTHER" id="PTHR37299">
    <property type="entry name" value="TRANSCRIPTIONAL REGULATOR-RELATED"/>
    <property type="match status" value="1"/>
</dbReference>
<dbReference type="InterPro" id="IPR046947">
    <property type="entry name" value="LytR-like"/>
</dbReference>
<protein>
    <submittedName>
        <fullName evidence="4">DNA-binding LytR/AlgR family response regulator</fullName>
    </submittedName>
</protein>
<comment type="caution">
    <text evidence="4">The sequence shown here is derived from an EMBL/GenBank/DDBJ whole genome shotgun (WGS) entry which is preliminary data.</text>
</comment>
<keyword evidence="4" id="KW-0238">DNA-binding</keyword>
<evidence type="ECO:0000259" key="2">
    <source>
        <dbReference type="PROSITE" id="PS50110"/>
    </source>
</evidence>
<dbReference type="PANTHER" id="PTHR37299:SF4">
    <property type="entry name" value="TRANSCRIPTIONAL REGULATOR"/>
    <property type="match status" value="1"/>
</dbReference>
<evidence type="ECO:0000313" key="5">
    <source>
        <dbReference type="Proteomes" id="UP000247973"/>
    </source>
</evidence>
<feature type="modified residue" description="4-aspartylphosphate" evidence="1">
    <location>
        <position position="61"/>
    </location>
</feature>
<keyword evidence="1" id="KW-0597">Phosphoprotein</keyword>
<accession>A0A2V3PV42</accession>
<dbReference type="SMART" id="SM00448">
    <property type="entry name" value="REC"/>
    <property type="match status" value="1"/>
</dbReference>
<dbReference type="SUPFAM" id="SSF52172">
    <property type="entry name" value="CheY-like"/>
    <property type="match status" value="1"/>
</dbReference>
<evidence type="ECO:0000259" key="3">
    <source>
        <dbReference type="PROSITE" id="PS50930"/>
    </source>
</evidence>
<sequence length="257" mass="30518">MIQSQQHIKYLIVEDERLAYEELKRMISKLRPEYIFSERTETVEQTISFLRNNKVDLIMLDIRLADGDCFEIFNHVSVSTPVIFTTAYDEHAVQAFKLNSIDYLLKPIEENDLRDALIKYEQFYQSKQTSFDYRQLGEVITQKVKSRFLIQKGDSYFYIEAKDIAFFYSEDKAVFLHSFDNKRYIIDYTLDELEKLLGKSIFFRASRNCITNIKAIRDISKYFNSRLKLSFQPECPHEILVSRIRVADFLKWVDGIV</sequence>
<dbReference type="GO" id="GO:0000156">
    <property type="term" value="F:phosphorelay response regulator activity"/>
    <property type="evidence" value="ECO:0007669"/>
    <property type="project" value="InterPro"/>
</dbReference>
<evidence type="ECO:0000313" key="4">
    <source>
        <dbReference type="EMBL" id="PXV68776.1"/>
    </source>
</evidence>
<dbReference type="PROSITE" id="PS50110">
    <property type="entry name" value="RESPONSE_REGULATORY"/>
    <property type="match status" value="1"/>
</dbReference>
<feature type="domain" description="Response regulatory" evidence="2">
    <location>
        <begin position="9"/>
        <end position="121"/>
    </location>
</feature>
<dbReference type="OrthoDB" id="1490554at2"/>
<dbReference type="Gene3D" id="3.40.50.2300">
    <property type="match status" value="1"/>
</dbReference>
<name>A0A2V3PV42_9BACT</name>
<dbReference type="Pfam" id="PF04397">
    <property type="entry name" value="LytTR"/>
    <property type="match status" value="1"/>
</dbReference>
<dbReference type="InterPro" id="IPR001789">
    <property type="entry name" value="Sig_transdc_resp-reg_receiver"/>
</dbReference>
<keyword evidence="5" id="KW-1185">Reference proteome</keyword>
<dbReference type="Pfam" id="PF00072">
    <property type="entry name" value="Response_reg"/>
    <property type="match status" value="1"/>
</dbReference>
<dbReference type="PROSITE" id="PS50930">
    <property type="entry name" value="HTH_LYTTR"/>
    <property type="match status" value="1"/>
</dbReference>
<dbReference type="Gene3D" id="2.40.50.1020">
    <property type="entry name" value="LytTr DNA-binding domain"/>
    <property type="match status" value="1"/>
</dbReference>
<dbReference type="RefSeq" id="WP_110308769.1">
    <property type="nucleotide sequence ID" value="NZ_QICL01000001.1"/>
</dbReference>
<reference evidence="4 5" key="1">
    <citation type="submission" date="2018-03" db="EMBL/GenBank/DDBJ databases">
        <title>Genomic Encyclopedia of Archaeal and Bacterial Type Strains, Phase II (KMG-II): from individual species to whole genera.</title>
        <authorList>
            <person name="Goeker M."/>
        </authorList>
    </citation>
    <scope>NUCLEOTIDE SEQUENCE [LARGE SCALE GENOMIC DNA]</scope>
    <source>
        <strain evidence="4 5">DSM 100214</strain>
    </source>
</reference>
<dbReference type="Proteomes" id="UP000247973">
    <property type="component" value="Unassembled WGS sequence"/>
</dbReference>
<organism evidence="4 5">
    <name type="scientific">Dysgonomonas alginatilytica</name>
    <dbReference type="NCBI Taxonomy" id="1605892"/>
    <lineage>
        <taxon>Bacteria</taxon>
        <taxon>Pseudomonadati</taxon>
        <taxon>Bacteroidota</taxon>
        <taxon>Bacteroidia</taxon>
        <taxon>Bacteroidales</taxon>
        <taxon>Dysgonomonadaceae</taxon>
        <taxon>Dysgonomonas</taxon>
    </lineage>
</organism>
<dbReference type="EMBL" id="QICL01000001">
    <property type="protein sequence ID" value="PXV68776.1"/>
    <property type="molecule type" value="Genomic_DNA"/>
</dbReference>
<dbReference type="InterPro" id="IPR007492">
    <property type="entry name" value="LytTR_DNA-bd_dom"/>
</dbReference>